<evidence type="ECO:0000313" key="3">
    <source>
        <dbReference type="Proteomes" id="UP000245535"/>
    </source>
</evidence>
<accession>A0A315Z7E2</accession>
<evidence type="ECO:0000256" key="1">
    <source>
        <dbReference type="SAM" id="Phobius"/>
    </source>
</evidence>
<feature type="transmembrane region" description="Helical" evidence="1">
    <location>
        <begin position="86"/>
        <end position="112"/>
    </location>
</feature>
<dbReference type="AlphaFoldDB" id="A0A315Z7E2"/>
<gene>
    <name evidence="2" type="ORF">BC781_10425</name>
</gene>
<sequence>MSSNVNVLGENVVKKPALLRVIFISNALKILLAFTFYTVFTLKGSQIGAFGPEQILYTAIGYMFMFGGIVTSIIKRKIWLMRLFIVIDFAISIPTSAYIGFVISILSIVLSFTKPVKRYFNQ</sequence>
<dbReference type="RefSeq" id="WP_109619489.1">
    <property type="nucleotide sequence ID" value="NZ_QGDO01000004.1"/>
</dbReference>
<reference evidence="2 3" key="1">
    <citation type="submission" date="2018-03" db="EMBL/GenBank/DDBJ databases">
        <title>Genomic Encyclopedia of Archaeal and Bacterial Type Strains, Phase II (KMG-II): from individual species to whole genera.</title>
        <authorList>
            <person name="Goeker M."/>
        </authorList>
    </citation>
    <scope>NUCLEOTIDE SEQUENCE [LARGE SCALE GENOMIC DNA]</scope>
    <source>
        <strain evidence="2 3">DSM 28229</strain>
    </source>
</reference>
<organism evidence="2 3">
    <name type="scientific">Sediminitomix flava</name>
    <dbReference type="NCBI Taxonomy" id="379075"/>
    <lineage>
        <taxon>Bacteria</taxon>
        <taxon>Pseudomonadati</taxon>
        <taxon>Bacteroidota</taxon>
        <taxon>Cytophagia</taxon>
        <taxon>Cytophagales</taxon>
        <taxon>Flammeovirgaceae</taxon>
        <taxon>Sediminitomix</taxon>
    </lineage>
</organism>
<dbReference type="EMBL" id="QGDO01000004">
    <property type="protein sequence ID" value="PWJ40767.1"/>
    <property type="molecule type" value="Genomic_DNA"/>
</dbReference>
<dbReference type="OrthoDB" id="9255838at2"/>
<name>A0A315Z7E2_SEDFL</name>
<keyword evidence="1" id="KW-1133">Transmembrane helix</keyword>
<comment type="caution">
    <text evidence="2">The sequence shown here is derived from an EMBL/GenBank/DDBJ whole genome shotgun (WGS) entry which is preliminary data.</text>
</comment>
<evidence type="ECO:0000313" key="2">
    <source>
        <dbReference type="EMBL" id="PWJ40767.1"/>
    </source>
</evidence>
<feature type="transmembrane region" description="Helical" evidence="1">
    <location>
        <begin position="54"/>
        <end position="74"/>
    </location>
</feature>
<keyword evidence="3" id="KW-1185">Reference proteome</keyword>
<keyword evidence="1" id="KW-0472">Membrane</keyword>
<keyword evidence="1" id="KW-0812">Transmembrane</keyword>
<proteinExistence type="predicted"/>
<protein>
    <submittedName>
        <fullName evidence="2">Uncharacterized protein</fullName>
    </submittedName>
</protein>
<dbReference type="Proteomes" id="UP000245535">
    <property type="component" value="Unassembled WGS sequence"/>
</dbReference>
<feature type="transmembrane region" description="Helical" evidence="1">
    <location>
        <begin position="21"/>
        <end position="42"/>
    </location>
</feature>